<keyword evidence="3" id="KW-1185">Reference proteome</keyword>
<dbReference type="EMBL" id="LNIX01000012">
    <property type="protein sequence ID" value="OXA48055.1"/>
    <property type="molecule type" value="Genomic_DNA"/>
</dbReference>
<feature type="transmembrane region" description="Helical" evidence="1">
    <location>
        <begin position="47"/>
        <end position="67"/>
    </location>
</feature>
<feature type="transmembrane region" description="Helical" evidence="1">
    <location>
        <begin position="221"/>
        <end position="240"/>
    </location>
</feature>
<name>A0A226DRA3_FOLCA</name>
<evidence type="ECO:0000313" key="3">
    <source>
        <dbReference type="Proteomes" id="UP000198287"/>
    </source>
</evidence>
<organism evidence="2 3">
    <name type="scientific">Folsomia candida</name>
    <name type="common">Springtail</name>
    <dbReference type="NCBI Taxonomy" id="158441"/>
    <lineage>
        <taxon>Eukaryota</taxon>
        <taxon>Metazoa</taxon>
        <taxon>Ecdysozoa</taxon>
        <taxon>Arthropoda</taxon>
        <taxon>Hexapoda</taxon>
        <taxon>Collembola</taxon>
        <taxon>Entomobryomorpha</taxon>
        <taxon>Isotomoidea</taxon>
        <taxon>Isotomidae</taxon>
        <taxon>Proisotominae</taxon>
        <taxon>Folsomia</taxon>
    </lineage>
</organism>
<feature type="transmembrane region" description="Helical" evidence="1">
    <location>
        <begin position="79"/>
        <end position="98"/>
    </location>
</feature>
<protein>
    <submittedName>
        <fullName evidence="2">Uncharacterized protein</fullName>
    </submittedName>
</protein>
<accession>A0A226DRA3</accession>
<dbReference type="AlphaFoldDB" id="A0A226DRA3"/>
<evidence type="ECO:0000313" key="2">
    <source>
        <dbReference type="EMBL" id="OXA48055.1"/>
    </source>
</evidence>
<keyword evidence="1" id="KW-1133">Transmembrane helix</keyword>
<comment type="caution">
    <text evidence="2">The sequence shown here is derived from an EMBL/GenBank/DDBJ whole genome shotgun (WGS) entry which is preliminary data.</text>
</comment>
<dbReference type="Proteomes" id="UP000198287">
    <property type="component" value="Unassembled WGS sequence"/>
</dbReference>
<proteinExistence type="predicted"/>
<feature type="transmembrane region" description="Helical" evidence="1">
    <location>
        <begin position="252"/>
        <end position="274"/>
    </location>
</feature>
<gene>
    <name evidence="2" type="ORF">Fcan01_17076</name>
</gene>
<evidence type="ECO:0000256" key="1">
    <source>
        <dbReference type="SAM" id="Phobius"/>
    </source>
</evidence>
<keyword evidence="1" id="KW-0472">Membrane</keyword>
<feature type="transmembrane region" description="Helical" evidence="1">
    <location>
        <begin position="144"/>
        <end position="164"/>
    </location>
</feature>
<dbReference type="OrthoDB" id="8297494at2759"/>
<feature type="transmembrane region" description="Helical" evidence="1">
    <location>
        <begin position="286"/>
        <end position="309"/>
    </location>
</feature>
<keyword evidence="1" id="KW-0812">Transmembrane</keyword>
<sequence length="369" mass="42263">MLHDHIKIIKCSLTVISFVRGFPIEWDDSAKRVVNVKTRGRLIIPKIVQILQLWTLGLITVVVYSQHKAGCVYTMLPNIFMWLVAVTLCLWGMGIQLAKKAGVLLNTMIDFEKWLQDTFPEIDIIERKKILDKSITSRNKRNTILHRVLLFMNIMAAVTGVSRFRRLLANPCNPVYWGYLIGYCSTCQEDLAPKDDRVWNVIKFMFVFVDGYPNTLQTWKAFFLLFNVTILGTGCMLDSESGYTAVILSTRVIPATLIATPILQIFCTFVLIKLSDFLPPQGYSTYPFAIFTCFTVCMVFETFAAQLFVNSEQLYVDWKKETRLTKVNGRRIRSLQPMRIKVGSNFIDRGTALVTQDFCINQTVSLLLM</sequence>
<reference evidence="2 3" key="1">
    <citation type="submission" date="2015-12" db="EMBL/GenBank/DDBJ databases">
        <title>The genome of Folsomia candida.</title>
        <authorList>
            <person name="Faddeeva A."/>
            <person name="Derks M.F."/>
            <person name="Anvar Y."/>
            <person name="Smit S."/>
            <person name="Van Straalen N."/>
            <person name="Roelofs D."/>
        </authorList>
    </citation>
    <scope>NUCLEOTIDE SEQUENCE [LARGE SCALE GENOMIC DNA]</scope>
    <source>
        <strain evidence="2 3">VU population</strain>
        <tissue evidence="2">Whole body</tissue>
    </source>
</reference>